<proteinExistence type="predicted"/>
<evidence type="ECO:0000259" key="1">
    <source>
        <dbReference type="SMART" id="SM00827"/>
    </source>
</evidence>
<dbReference type="GO" id="GO:0006633">
    <property type="term" value="P:fatty acid biosynthetic process"/>
    <property type="evidence" value="ECO:0007669"/>
    <property type="project" value="TreeGrafter"/>
</dbReference>
<gene>
    <name evidence="2" type="ORF">Vau01_093500</name>
</gene>
<evidence type="ECO:0000313" key="2">
    <source>
        <dbReference type="EMBL" id="GIJ61834.1"/>
    </source>
</evidence>
<dbReference type="Proteomes" id="UP000612585">
    <property type="component" value="Unassembled WGS sequence"/>
</dbReference>
<dbReference type="SUPFAM" id="SSF52151">
    <property type="entry name" value="FabD/lysophospholipase-like"/>
    <property type="match status" value="1"/>
</dbReference>
<accession>A0A8J3ZCS7</accession>
<dbReference type="GO" id="GO:0005829">
    <property type="term" value="C:cytosol"/>
    <property type="evidence" value="ECO:0007669"/>
    <property type="project" value="TreeGrafter"/>
</dbReference>
<dbReference type="InterPro" id="IPR001227">
    <property type="entry name" value="Ac_transferase_dom_sf"/>
</dbReference>
<keyword evidence="3" id="KW-1185">Reference proteome</keyword>
<dbReference type="PANTHER" id="PTHR42681">
    <property type="entry name" value="MALONYL-COA-ACYL CARRIER PROTEIN TRANSACYLASE, MITOCHONDRIAL"/>
    <property type="match status" value="1"/>
</dbReference>
<dbReference type="Pfam" id="PF00698">
    <property type="entry name" value="Acyl_transf_1"/>
    <property type="match status" value="1"/>
</dbReference>
<sequence length="335" mass="34747">MLGRKQARHRSTVEDPLDTTLLFPGQGDFDIRALTTAAASYPAVCEAVELVFEQVDAVGREHGVGPVRPWLEVGAGGLHEASLEVSLLVQYGSSVAVHAALCSVGRAPDRVLAVSFGELPALAATGAVTIADGARLTVHLARTLRRCVGGLTALGAGEARAGELLRAADADDVVVACVNDDASTVVAGPVEQLSAVERLAAGLGLRSARLPLPFTSHHPGLAPRAAELLTAIRDIPIDHPRVPLYSAVAGRSYRSTDDLHGALVDGLVRPARVPDVLRQVAVDGAVFLDAGTGRSLLRSVRRVLGPVTAHPTLAEPAIFSTPSPATVAVPVRGRP</sequence>
<dbReference type="SUPFAM" id="SSF55048">
    <property type="entry name" value="Probable ACP-binding domain of malonyl-CoA ACP transacylase"/>
    <property type="match status" value="1"/>
</dbReference>
<dbReference type="InterPro" id="IPR016035">
    <property type="entry name" value="Acyl_Trfase/lysoPLipase"/>
</dbReference>
<dbReference type="SMART" id="SM00827">
    <property type="entry name" value="PKS_AT"/>
    <property type="match status" value="1"/>
</dbReference>
<organism evidence="2 3">
    <name type="scientific">Virgisporangium aurantiacum</name>
    <dbReference type="NCBI Taxonomy" id="175570"/>
    <lineage>
        <taxon>Bacteria</taxon>
        <taxon>Bacillati</taxon>
        <taxon>Actinomycetota</taxon>
        <taxon>Actinomycetes</taxon>
        <taxon>Micromonosporales</taxon>
        <taxon>Micromonosporaceae</taxon>
        <taxon>Virgisporangium</taxon>
    </lineage>
</organism>
<dbReference type="PANTHER" id="PTHR42681:SF6">
    <property type="entry name" value="BLL0263 PROTEIN"/>
    <property type="match status" value="1"/>
</dbReference>
<reference evidence="2" key="1">
    <citation type="submission" date="2021-01" db="EMBL/GenBank/DDBJ databases">
        <title>Whole genome shotgun sequence of Virgisporangium aurantiacum NBRC 16421.</title>
        <authorList>
            <person name="Komaki H."/>
            <person name="Tamura T."/>
        </authorList>
    </citation>
    <scope>NUCLEOTIDE SEQUENCE</scope>
    <source>
        <strain evidence="2">NBRC 16421</strain>
    </source>
</reference>
<feature type="domain" description="Malonyl-CoA:ACP transacylase (MAT)" evidence="1">
    <location>
        <begin position="22"/>
        <end position="334"/>
    </location>
</feature>
<protein>
    <recommendedName>
        <fullName evidence="1">Malonyl-CoA:ACP transacylase (MAT) domain-containing protein</fullName>
    </recommendedName>
</protein>
<dbReference type="Gene3D" id="3.40.366.10">
    <property type="entry name" value="Malonyl-Coenzyme A Acyl Carrier Protein, domain 2"/>
    <property type="match status" value="1"/>
</dbReference>
<dbReference type="EMBL" id="BOPG01000071">
    <property type="protein sequence ID" value="GIJ61834.1"/>
    <property type="molecule type" value="Genomic_DNA"/>
</dbReference>
<comment type="caution">
    <text evidence="2">The sequence shown here is derived from an EMBL/GenBank/DDBJ whole genome shotgun (WGS) entry which is preliminary data.</text>
</comment>
<dbReference type="InterPro" id="IPR050858">
    <property type="entry name" value="Mal-CoA-ACP_Trans/PKS_FabD"/>
</dbReference>
<dbReference type="InterPro" id="IPR014043">
    <property type="entry name" value="Acyl_transferase_dom"/>
</dbReference>
<name>A0A8J3ZCS7_9ACTN</name>
<evidence type="ECO:0000313" key="3">
    <source>
        <dbReference type="Proteomes" id="UP000612585"/>
    </source>
</evidence>
<dbReference type="AlphaFoldDB" id="A0A8J3ZCS7"/>
<dbReference type="GO" id="GO:0004314">
    <property type="term" value="F:[acyl-carrier-protein] S-malonyltransferase activity"/>
    <property type="evidence" value="ECO:0007669"/>
    <property type="project" value="TreeGrafter"/>
</dbReference>
<dbReference type="InterPro" id="IPR016036">
    <property type="entry name" value="Malonyl_transacylase_ACP-bd"/>
</dbReference>